<gene>
    <name evidence="9" type="primary">uraH</name>
    <name evidence="9" type="ORF">DEH84_07275</name>
</gene>
<dbReference type="Gene3D" id="2.60.40.180">
    <property type="entry name" value="Transthyretin/hydroxyisourate hydrolase domain"/>
    <property type="match status" value="1"/>
</dbReference>
<dbReference type="GO" id="GO:0006144">
    <property type="term" value="P:purine nucleobase metabolic process"/>
    <property type="evidence" value="ECO:0007669"/>
    <property type="project" value="UniProtKB-KW"/>
</dbReference>
<dbReference type="PANTHER" id="PTHR10395:SF7">
    <property type="entry name" value="5-HYDROXYISOURATE HYDROLASE"/>
    <property type="match status" value="1"/>
</dbReference>
<dbReference type="KEGG" id="aon:DEH84_07275"/>
<protein>
    <recommendedName>
        <fullName evidence="7">5-hydroxyisourate hydrolase</fullName>
        <shortName evidence="7">HIU hydrolase</shortName>
        <shortName evidence="7">HIUHase</shortName>
        <ecNumber evidence="7">3.5.2.17</ecNumber>
    </recommendedName>
</protein>
<dbReference type="EMBL" id="CP029210">
    <property type="protein sequence ID" value="AWI55144.1"/>
    <property type="molecule type" value="Genomic_DNA"/>
</dbReference>
<comment type="catalytic activity">
    <reaction evidence="1 7">
        <text>5-hydroxyisourate + H2O = 5-hydroxy-2-oxo-4-ureido-2,5-dihydro-1H-imidazole-5-carboxylate + H(+)</text>
        <dbReference type="Rhea" id="RHEA:23736"/>
        <dbReference type="ChEBI" id="CHEBI:15377"/>
        <dbReference type="ChEBI" id="CHEBI:15378"/>
        <dbReference type="ChEBI" id="CHEBI:18072"/>
        <dbReference type="ChEBI" id="CHEBI:58639"/>
        <dbReference type="EC" id="3.5.2.17"/>
    </reaction>
</comment>
<proteinExistence type="inferred from homology"/>
<dbReference type="InterPro" id="IPR036817">
    <property type="entry name" value="Transthyretin/HIU_hydrolase_sf"/>
</dbReference>
<dbReference type="PROSITE" id="PS00769">
    <property type="entry name" value="TRANSTHYRETIN_2"/>
    <property type="match status" value="1"/>
</dbReference>
<name>A0A2U8FXH0_9BURK</name>
<dbReference type="InterPro" id="IPR023416">
    <property type="entry name" value="Transthyretin/HIU_hydrolase_d"/>
</dbReference>
<dbReference type="RefSeq" id="WP_109038263.1">
    <property type="nucleotide sequence ID" value="NZ_CP029210.1"/>
</dbReference>
<keyword evidence="10" id="KW-1185">Reference proteome</keyword>
<keyword evidence="5 7" id="KW-0659">Purine metabolism</keyword>
<evidence type="ECO:0000256" key="5">
    <source>
        <dbReference type="ARBA" id="ARBA00022631"/>
    </source>
</evidence>
<comment type="function">
    <text evidence="2">Catalyzes the hydrolysis of 5-hydroxyisourate (HIU) to 2-oxo-4-hydroxy-4-carboxy-5-ureidoimidazoline (OHCU).</text>
</comment>
<dbReference type="OrthoDB" id="9792386at2"/>
<dbReference type="SMART" id="SM00095">
    <property type="entry name" value="TR_THY"/>
    <property type="match status" value="1"/>
</dbReference>
<comment type="subunit">
    <text evidence="4 7">Homotetramer.</text>
</comment>
<dbReference type="FunFam" id="2.60.40.180:FF:000005">
    <property type="entry name" value="5-hydroxyisourate hydrolase"/>
    <property type="match status" value="1"/>
</dbReference>
<evidence type="ECO:0000256" key="4">
    <source>
        <dbReference type="ARBA" id="ARBA00011881"/>
    </source>
</evidence>
<evidence type="ECO:0000313" key="10">
    <source>
        <dbReference type="Proteomes" id="UP000244892"/>
    </source>
</evidence>
<dbReference type="Pfam" id="PF00576">
    <property type="entry name" value="Transthyretin"/>
    <property type="match status" value="1"/>
</dbReference>
<dbReference type="EC" id="3.5.2.17" evidence="7"/>
<dbReference type="PANTHER" id="PTHR10395">
    <property type="entry name" value="URICASE AND TRANSTHYRETIN-RELATED"/>
    <property type="match status" value="1"/>
</dbReference>
<dbReference type="AlphaFoldDB" id="A0A2U8FXH0"/>
<evidence type="ECO:0000256" key="6">
    <source>
        <dbReference type="ARBA" id="ARBA00022801"/>
    </source>
</evidence>
<evidence type="ECO:0000256" key="7">
    <source>
        <dbReference type="RuleBase" id="RU361270"/>
    </source>
</evidence>
<comment type="similarity">
    <text evidence="3 7">Belongs to the transthyretin family. 5-hydroxyisourate hydrolase subfamily.</text>
</comment>
<evidence type="ECO:0000313" key="9">
    <source>
        <dbReference type="EMBL" id="AWI55144.1"/>
    </source>
</evidence>
<sequence length="132" mass="14321">MSDTHPPATGRLTTHVLDTVHGTPAAGMSIALYVREPSPDGCADGRWLLLRSVVTNTDGRVDGPLLQGEDFKPGHYRLVFDVDGYFRTRGTPLPATPFLTQVPLDFGIGDAGAHYHVPLLVSPWSYSTYRGS</sequence>
<evidence type="ECO:0000256" key="3">
    <source>
        <dbReference type="ARBA" id="ARBA00009850"/>
    </source>
</evidence>
<reference evidence="9 10" key="1">
    <citation type="submission" date="2018-05" db="EMBL/GenBank/DDBJ databases">
        <title>complete genome sequence of Aquabacterium olei NBRC 110486.</title>
        <authorList>
            <person name="Tang B."/>
            <person name="Chang J."/>
            <person name="Zhang L."/>
            <person name="Yang H."/>
        </authorList>
    </citation>
    <scope>NUCLEOTIDE SEQUENCE [LARGE SCALE GENOMIC DNA]</scope>
    <source>
        <strain evidence="9 10">NBRC 110486</strain>
    </source>
</reference>
<dbReference type="SUPFAM" id="SSF49472">
    <property type="entry name" value="Transthyretin (synonym: prealbumin)"/>
    <property type="match status" value="1"/>
</dbReference>
<evidence type="ECO:0000256" key="1">
    <source>
        <dbReference type="ARBA" id="ARBA00001043"/>
    </source>
</evidence>
<dbReference type="PROSITE" id="PS00768">
    <property type="entry name" value="TRANSTHYRETIN_1"/>
    <property type="match status" value="1"/>
</dbReference>
<dbReference type="GO" id="GO:0033971">
    <property type="term" value="F:hydroxyisourate hydrolase activity"/>
    <property type="evidence" value="ECO:0007669"/>
    <property type="project" value="UniProtKB-EC"/>
</dbReference>
<evidence type="ECO:0000256" key="2">
    <source>
        <dbReference type="ARBA" id="ARBA00002704"/>
    </source>
</evidence>
<dbReference type="InterPro" id="IPR014306">
    <property type="entry name" value="Hydroxyisourate_hydrolase"/>
</dbReference>
<keyword evidence="6 7" id="KW-0378">Hydrolase</keyword>
<dbReference type="InterPro" id="IPR023418">
    <property type="entry name" value="Thyroxine_BS"/>
</dbReference>
<accession>A0A2U8FXH0</accession>
<evidence type="ECO:0000259" key="8">
    <source>
        <dbReference type="SMART" id="SM00095"/>
    </source>
</evidence>
<dbReference type="InterPro" id="IPR023419">
    <property type="entry name" value="Transthyretin_CS"/>
</dbReference>
<dbReference type="Proteomes" id="UP000244892">
    <property type="component" value="Chromosome"/>
</dbReference>
<dbReference type="NCBIfam" id="TIGR02962">
    <property type="entry name" value="hdxy_isourate"/>
    <property type="match status" value="1"/>
</dbReference>
<feature type="domain" description="Transthyretin/hydroxyisourate hydrolase" evidence="8">
    <location>
        <begin position="7"/>
        <end position="131"/>
    </location>
</feature>
<dbReference type="CDD" id="cd05822">
    <property type="entry name" value="TLP_HIUase"/>
    <property type="match status" value="1"/>
</dbReference>
<organism evidence="9 10">
    <name type="scientific">Aquabacterium olei</name>
    <dbReference type="NCBI Taxonomy" id="1296669"/>
    <lineage>
        <taxon>Bacteria</taxon>
        <taxon>Pseudomonadati</taxon>
        <taxon>Pseudomonadota</taxon>
        <taxon>Betaproteobacteria</taxon>
        <taxon>Burkholderiales</taxon>
        <taxon>Aquabacterium</taxon>
    </lineage>
</organism>